<dbReference type="InterPro" id="IPR050696">
    <property type="entry name" value="FtsA/MreB"/>
</dbReference>
<dbReference type="InterPro" id="IPR043129">
    <property type="entry name" value="ATPase_NBD"/>
</dbReference>
<protein>
    <submittedName>
        <fullName evidence="3">Cell division protein</fullName>
    </submittedName>
</protein>
<dbReference type="SMART" id="SM00842">
    <property type="entry name" value="FtsA"/>
    <property type="match status" value="1"/>
</dbReference>
<dbReference type="Gene3D" id="3.30.420.40">
    <property type="match status" value="2"/>
</dbReference>
<dbReference type="AlphaFoldDB" id="A0A848BBE4"/>
<dbReference type="CDD" id="cd24004">
    <property type="entry name" value="ASKHA_NBD_PilM-like"/>
    <property type="match status" value="1"/>
</dbReference>
<dbReference type="SUPFAM" id="SSF53067">
    <property type="entry name" value="Actin-like ATPase domain"/>
    <property type="match status" value="2"/>
</dbReference>
<sequence length="857" mass="89968">MPENEETATTSQAGEKPRRGRPRKAEGTKRRTRRTAKKTTARAQKPRTQKSNLLFALDIGTRSVIGIAATKEKDGTIAILATERQEHATRAMLDGQIHDVPQVAAVIRGVKEKLESDVGPLKSAAVAAAGRALYTMTATAEKQIAGVIRAEDERDLDFAGVQAAQAKLAASHTVDDPTHYYCVGYSTIRYELDGSQLKSLVGQRGDVARAEVIATFLPRQVIDSMQSALEATGLSMQALTLEPIAAINVLIPPTMRHLNLVLVDIGAGTSDIAITKNGSVIAYGMVPKAGDEITEAISQNFLLDFNVAEHIKRQAANGEGVHFSDILGASYDLSAQDVIKPILPQVRDLAGSIASEITRLNGTAPQAVMLVGGGALTPMLRDYVAEALELPENRVAVRQPQDVSGLADIPEILHSPDAVTPLGILKIASLNTLHFLRVRVNGTEHSLFNFRTLTVADALLNAGINLRKWNGRPGLALMVTVDGKTRSFPGTLGTLARLAVDGEAATLDTEIKDGSDITVVRGEDGTSPEVRLADVTEHVPALHVSINGAPQSITAKVLINDREAGPSALLADGDSVTSRMPESFGEVLRACGLPPQGRRVHYRLNGEETSYVSTPVLRANDLPASLSLPVHEGDRLTYGESSAPTLGSVLGITELDAALVVYYEGIEHKIPSAALTLKVGGVPVSPDTPLAEGADVTYEKSERKATTVSDALVAVGFEPPAATSRVSAQILVNDAPVDFTAPIKNGDTLAVKLTPLASTGAADSSTQVTPQHGAETMATAGAMHTASAAGAARTENAAKAADATANTANTTNAANAVSPRYTSLTEALGLTAPPAETGTAAPQKNPTISIADLTRND</sequence>
<name>A0A848BBE4_9FIRM</name>
<feature type="domain" description="SHS2" evidence="2">
    <location>
        <begin position="54"/>
        <end position="250"/>
    </location>
</feature>
<dbReference type="GO" id="GO:0051301">
    <property type="term" value="P:cell division"/>
    <property type="evidence" value="ECO:0007669"/>
    <property type="project" value="UniProtKB-KW"/>
</dbReference>
<feature type="compositionally biased region" description="Basic residues" evidence="1">
    <location>
        <begin position="30"/>
        <end position="48"/>
    </location>
</feature>
<dbReference type="EMBL" id="JABAFA010000023">
    <property type="protein sequence ID" value="NMD99225.1"/>
    <property type="molecule type" value="Genomic_DNA"/>
</dbReference>
<keyword evidence="3" id="KW-0131">Cell cycle</keyword>
<feature type="compositionally biased region" description="Low complexity" evidence="1">
    <location>
        <begin position="832"/>
        <end position="842"/>
    </location>
</feature>
<comment type="caution">
    <text evidence="3">The sequence shown here is derived from an EMBL/GenBank/DDBJ whole genome shotgun (WGS) entry which is preliminary data.</text>
</comment>
<feature type="region of interest" description="Disordered" evidence="1">
    <location>
        <begin position="832"/>
        <end position="857"/>
    </location>
</feature>
<gene>
    <name evidence="3" type="ORF">HF878_07025</name>
</gene>
<evidence type="ECO:0000313" key="4">
    <source>
        <dbReference type="Proteomes" id="UP000543804"/>
    </source>
</evidence>
<dbReference type="PANTHER" id="PTHR32432">
    <property type="entry name" value="CELL DIVISION PROTEIN FTSA-RELATED"/>
    <property type="match status" value="1"/>
</dbReference>
<proteinExistence type="predicted"/>
<organism evidence="3 4">
    <name type="scientific">Selenomonas bovis</name>
    <dbReference type="NCBI Taxonomy" id="416586"/>
    <lineage>
        <taxon>Bacteria</taxon>
        <taxon>Bacillati</taxon>
        <taxon>Bacillota</taxon>
        <taxon>Negativicutes</taxon>
        <taxon>Selenomonadales</taxon>
        <taxon>Selenomonadaceae</taxon>
        <taxon>Selenomonas</taxon>
    </lineage>
</organism>
<accession>A0A848BBE4</accession>
<dbReference type="Proteomes" id="UP000543804">
    <property type="component" value="Unassembled WGS sequence"/>
</dbReference>
<evidence type="ECO:0000256" key="1">
    <source>
        <dbReference type="SAM" id="MobiDB-lite"/>
    </source>
</evidence>
<evidence type="ECO:0000259" key="2">
    <source>
        <dbReference type="SMART" id="SM00842"/>
    </source>
</evidence>
<evidence type="ECO:0000313" key="3">
    <source>
        <dbReference type="EMBL" id="NMD99225.1"/>
    </source>
</evidence>
<keyword evidence="3" id="KW-0132">Cell division</keyword>
<dbReference type="PANTHER" id="PTHR32432:SF3">
    <property type="entry name" value="ETHANOLAMINE UTILIZATION PROTEIN EUTJ"/>
    <property type="match status" value="1"/>
</dbReference>
<dbReference type="Pfam" id="PF14450">
    <property type="entry name" value="FtsA"/>
    <property type="match status" value="1"/>
</dbReference>
<dbReference type="RefSeq" id="WP_170077617.1">
    <property type="nucleotide sequence ID" value="NZ_JABAFA010000023.1"/>
</dbReference>
<dbReference type="InterPro" id="IPR003494">
    <property type="entry name" value="SHS2_FtsA"/>
</dbReference>
<reference evidence="3 4" key="1">
    <citation type="submission" date="2020-04" db="EMBL/GenBank/DDBJ databases">
        <authorList>
            <person name="Hitch T.C.A."/>
            <person name="Wylensek D."/>
            <person name="Clavel T."/>
        </authorList>
    </citation>
    <scope>NUCLEOTIDE SEQUENCE [LARGE SCALE GENOMIC DNA]</scope>
    <source>
        <strain evidence="3 4">PG-130-P53-12</strain>
    </source>
</reference>
<keyword evidence="4" id="KW-1185">Reference proteome</keyword>
<feature type="region of interest" description="Disordered" evidence="1">
    <location>
        <begin position="1"/>
        <end position="49"/>
    </location>
</feature>